<dbReference type="GO" id="GO:0003677">
    <property type="term" value="F:DNA binding"/>
    <property type="evidence" value="ECO:0007669"/>
    <property type="project" value="InterPro"/>
</dbReference>
<dbReference type="GO" id="GO:0003887">
    <property type="term" value="F:DNA-directed DNA polymerase activity"/>
    <property type="evidence" value="ECO:0007669"/>
    <property type="project" value="UniProtKB-KW"/>
</dbReference>
<dbReference type="GO" id="GO:0032298">
    <property type="term" value="P:positive regulation of DNA-templated DNA replication initiation"/>
    <property type="evidence" value="ECO:0007669"/>
    <property type="project" value="TreeGrafter"/>
</dbReference>
<dbReference type="RefSeq" id="WP_003628443.1">
    <property type="nucleotide sequence ID" value="NZ_JBNPTE010000001.1"/>
</dbReference>
<dbReference type="EMBL" id="LYUD01000099">
    <property type="protein sequence ID" value="OAZ72630.1"/>
    <property type="molecule type" value="Genomic_DNA"/>
</dbReference>
<sequence>MTQIGFYHLTRTSVTEALPKLLARTLASGQKATVWCASKPMLDDLDKALWKVTTPTWLPHGREGIACPDLQPIWLSMGEDTPNNARFLFLLENRSFPDLAAFERVFDLFDGHDEEAVAAARTRWSAAKAAGHELAYWRQEEKGWNRAR</sequence>
<reference evidence="1 2" key="1">
    <citation type="submission" date="2016-05" db="EMBL/GenBank/DDBJ databases">
        <title>Genome sequencing of Acetobacter pasteurianus strain SRCM100623.</title>
        <authorList>
            <person name="Song Y.R."/>
        </authorList>
    </citation>
    <scope>NUCLEOTIDE SEQUENCE [LARGE SCALE GENOMIC DNA]</scope>
    <source>
        <strain evidence="1 2">SRCM100623</strain>
    </source>
</reference>
<dbReference type="PATRIC" id="fig|438.15.peg.1343"/>
<dbReference type="Pfam" id="PF04364">
    <property type="entry name" value="DNA_pol3_chi"/>
    <property type="match status" value="1"/>
</dbReference>
<accession>A0A1A0DC68</accession>
<protein>
    <submittedName>
        <fullName evidence="1">DNA-directed DNA polymerase</fullName>
        <ecNumber evidence="1">2.7.7.7</ecNumber>
    </submittedName>
</protein>
<keyword evidence="1" id="KW-0548">Nucleotidyltransferase</keyword>
<dbReference type="NCBIfam" id="NF004347">
    <property type="entry name" value="PRK05728.1-4"/>
    <property type="match status" value="1"/>
</dbReference>
<gene>
    <name evidence="1" type="primary">holC</name>
    <name evidence="1" type="ORF">SRCM100623_01172</name>
</gene>
<dbReference type="Proteomes" id="UP000093796">
    <property type="component" value="Unassembled WGS sequence"/>
</dbReference>
<dbReference type="Gene3D" id="3.40.50.10110">
    <property type="entry name" value="DNA polymerase III subunit chi"/>
    <property type="match status" value="1"/>
</dbReference>
<keyword evidence="1" id="KW-0808">Transferase</keyword>
<dbReference type="eggNOG" id="COG2927">
    <property type="taxonomic scope" value="Bacteria"/>
</dbReference>
<dbReference type="PANTHER" id="PTHR38767:SF1">
    <property type="entry name" value="DNA POLYMERASE III SUBUNIT CHI"/>
    <property type="match status" value="1"/>
</dbReference>
<organism evidence="1 2">
    <name type="scientific">Acetobacter pasteurianus</name>
    <name type="common">Acetobacter turbidans</name>
    <dbReference type="NCBI Taxonomy" id="438"/>
    <lineage>
        <taxon>Bacteria</taxon>
        <taxon>Pseudomonadati</taxon>
        <taxon>Pseudomonadota</taxon>
        <taxon>Alphaproteobacteria</taxon>
        <taxon>Acetobacterales</taxon>
        <taxon>Acetobacteraceae</taxon>
        <taxon>Acetobacter</taxon>
    </lineage>
</organism>
<name>A0A1A0DC68_ACEPA</name>
<dbReference type="PANTHER" id="PTHR38767">
    <property type="entry name" value="DNA POLYMERASE III SUBUNIT CHI"/>
    <property type="match status" value="1"/>
</dbReference>
<dbReference type="AlphaFoldDB" id="A0A1A0DC68"/>
<dbReference type="SUPFAM" id="SSF102400">
    <property type="entry name" value="DNA polymerase III chi subunit"/>
    <property type="match status" value="1"/>
</dbReference>
<evidence type="ECO:0000313" key="2">
    <source>
        <dbReference type="Proteomes" id="UP000093796"/>
    </source>
</evidence>
<dbReference type="InterPro" id="IPR036768">
    <property type="entry name" value="PolIII_chi_sf"/>
</dbReference>
<comment type="caution">
    <text evidence="1">The sequence shown here is derived from an EMBL/GenBank/DDBJ whole genome shotgun (WGS) entry which is preliminary data.</text>
</comment>
<proteinExistence type="predicted"/>
<dbReference type="InterPro" id="IPR007459">
    <property type="entry name" value="DNA_pol3_chi"/>
</dbReference>
<keyword evidence="1" id="KW-0239">DNA-directed DNA polymerase</keyword>
<dbReference type="GO" id="GO:0006260">
    <property type="term" value="P:DNA replication"/>
    <property type="evidence" value="ECO:0007669"/>
    <property type="project" value="InterPro"/>
</dbReference>
<dbReference type="OrthoDB" id="9795973at2"/>
<evidence type="ECO:0000313" key="1">
    <source>
        <dbReference type="EMBL" id="OAZ72630.1"/>
    </source>
</evidence>
<dbReference type="EC" id="2.7.7.7" evidence="1"/>